<dbReference type="Pfam" id="PF11976">
    <property type="entry name" value="Rad60-SLD"/>
    <property type="match status" value="1"/>
</dbReference>
<name>A0A183UY31_TOXCA</name>
<protein>
    <recommendedName>
        <fullName evidence="2">Small ubiquitin-related modifier</fullName>
        <shortName evidence="2">SUMO</shortName>
    </recommendedName>
</protein>
<reference evidence="4 5" key="2">
    <citation type="submission" date="2018-11" db="EMBL/GenBank/DDBJ databases">
        <authorList>
            <consortium name="Pathogen Informatics"/>
        </authorList>
    </citation>
    <scope>NUCLEOTIDE SEQUENCE [LARGE SCALE GENOMIC DNA]</scope>
</reference>
<evidence type="ECO:0000313" key="4">
    <source>
        <dbReference type="EMBL" id="VDM44722.1"/>
    </source>
</evidence>
<organism evidence="5 6">
    <name type="scientific">Toxocara canis</name>
    <name type="common">Canine roundworm</name>
    <dbReference type="NCBI Taxonomy" id="6265"/>
    <lineage>
        <taxon>Eukaryota</taxon>
        <taxon>Metazoa</taxon>
        <taxon>Ecdysozoa</taxon>
        <taxon>Nematoda</taxon>
        <taxon>Chromadorea</taxon>
        <taxon>Rhabditida</taxon>
        <taxon>Spirurina</taxon>
        <taxon>Ascaridomorpha</taxon>
        <taxon>Ascaridoidea</taxon>
        <taxon>Toxocaridae</taxon>
        <taxon>Toxocara</taxon>
    </lineage>
</organism>
<comment type="subcellular location">
    <subcellularLocation>
        <location evidence="2">Nucleus</location>
    </subcellularLocation>
</comment>
<dbReference type="Proteomes" id="UP000050794">
    <property type="component" value="Unassembled WGS sequence"/>
</dbReference>
<evidence type="ECO:0000256" key="2">
    <source>
        <dbReference type="RuleBase" id="RU361190"/>
    </source>
</evidence>
<evidence type="ECO:0000313" key="5">
    <source>
        <dbReference type="Proteomes" id="UP000050794"/>
    </source>
</evidence>
<keyword evidence="2" id="KW-0539">Nucleus</keyword>
<dbReference type="InterPro" id="IPR029071">
    <property type="entry name" value="Ubiquitin-like_domsf"/>
</dbReference>
<evidence type="ECO:0000259" key="3">
    <source>
        <dbReference type="PROSITE" id="PS50053"/>
    </source>
</evidence>
<dbReference type="PANTHER" id="PTHR10562">
    <property type="entry name" value="SMALL UBIQUITIN-RELATED MODIFIER"/>
    <property type="match status" value="1"/>
</dbReference>
<dbReference type="GO" id="GO:0005634">
    <property type="term" value="C:nucleus"/>
    <property type="evidence" value="ECO:0007669"/>
    <property type="project" value="UniProtKB-SubCell"/>
</dbReference>
<gene>
    <name evidence="4" type="ORF">TCNE_LOCUS13401</name>
</gene>
<feature type="domain" description="Ubiquitin-like" evidence="3">
    <location>
        <begin position="43"/>
        <end position="112"/>
    </location>
</feature>
<dbReference type="SMART" id="SM00213">
    <property type="entry name" value="UBQ"/>
    <property type="match status" value="1"/>
</dbReference>
<evidence type="ECO:0000313" key="6">
    <source>
        <dbReference type="WBParaSite" id="TCNE_0001340101-mRNA-1"/>
    </source>
</evidence>
<reference evidence="6" key="1">
    <citation type="submission" date="2016-06" db="UniProtKB">
        <authorList>
            <consortium name="WormBaseParasite"/>
        </authorList>
    </citation>
    <scope>IDENTIFICATION</scope>
</reference>
<keyword evidence="2" id="KW-0833">Ubl conjugation pathway</keyword>
<sequence length="125" mass="14540">MVISSKMSGNEPSAAGDSRQTPEYLKLKVVAQVKDNWQFRGQLREFESWDASEMYFRVKYRTAMRKVKKSYADHKNISVDSLRFLFDGRRICDEDTPESLEMTDEDVIEVFVLNLTSSELICRKA</sequence>
<accession>A0A183UY31</accession>
<dbReference type="EMBL" id="UYWY01021703">
    <property type="protein sequence ID" value="VDM44722.1"/>
    <property type="molecule type" value="Genomic_DNA"/>
</dbReference>
<keyword evidence="5" id="KW-1185">Reference proteome</keyword>
<dbReference type="Gene3D" id="3.10.20.90">
    <property type="entry name" value="Phosphatidylinositol 3-kinase Catalytic Subunit, Chain A, domain 1"/>
    <property type="match status" value="1"/>
</dbReference>
<dbReference type="WBParaSite" id="TCNE_0001340101-mRNA-1">
    <property type="protein sequence ID" value="TCNE_0001340101-mRNA-1"/>
    <property type="gene ID" value="TCNE_0001340101"/>
</dbReference>
<proteinExistence type="inferred from homology"/>
<dbReference type="PROSITE" id="PS50053">
    <property type="entry name" value="UBIQUITIN_2"/>
    <property type="match status" value="1"/>
</dbReference>
<dbReference type="InterPro" id="IPR022617">
    <property type="entry name" value="Rad60/SUMO-like_dom"/>
</dbReference>
<dbReference type="AlphaFoldDB" id="A0A183UY31"/>
<dbReference type="SUPFAM" id="SSF54236">
    <property type="entry name" value="Ubiquitin-like"/>
    <property type="match status" value="1"/>
</dbReference>
<comment type="similarity">
    <text evidence="1 2">Belongs to the ubiquitin family. SUMO subfamily.</text>
</comment>
<evidence type="ECO:0000256" key="1">
    <source>
        <dbReference type="ARBA" id="ARBA00009185"/>
    </source>
</evidence>
<dbReference type="InterPro" id="IPR000626">
    <property type="entry name" value="Ubiquitin-like_dom"/>
</dbReference>